<evidence type="ECO:0000313" key="3">
    <source>
        <dbReference type="Proteomes" id="UP000563094"/>
    </source>
</evidence>
<dbReference type="RefSeq" id="WP_182513617.1">
    <property type="nucleotide sequence ID" value="NZ_JACJIQ010000012.1"/>
</dbReference>
<name>A0A839GU97_9BACT</name>
<organism evidence="2 3">
    <name type="scientific">Rufibacter quisquiliarum</name>
    <dbReference type="NCBI Taxonomy" id="1549639"/>
    <lineage>
        <taxon>Bacteria</taxon>
        <taxon>Pseudomonadati</taxon>
        <taxon>Bacteroidota</taxon>
        <taxon>Cytophagia</taxon>
        <taxon>Cytophagales</taxon>
        <taxon>Hymenobacteraceae</taxon>
        <taxon>Rufibacter</taxon>
    </lineage>
</organism>
<dbReference type="AlphaFoldDB" id="A0A839GU97"/>
<reference evidence="2 3" key="1">
    <citation type="submission" date="2020-08" db="EMBL/GenBank/DDBJ databases">
        <title>Genomic Encyclopedia of Type Strains, Phase IV (KMG-IV): sequencing the most valuable type-strain genomes for metagenomic binning, comparative biology and taxonomic classification.</title>
        <authorList>
            <person name="Goeker M."/>
        </authorList>
    </citation>
    <scope>NUCLEOTIDE SEQUENCE [LARGE SCALE GENOMIC DNA]</scope>
    <source>
        <strain evidence="2 3">DSM 29854</strain>
    </source>
</reference>
<feature type="compositionally biased region" description="Polar residues" evidence="1">
    <location>
        <begin position="329"/>
        <end position="338"/>
    </location>
</feature>
<accession>A0A839GU97</accession>
<feature type="compositionally biased region" description="Basic and acidic residues" evidence="1">
    <location>
        <begin position="282"/>
        <end position="310"/>
    </location>
</feature>
<feature type="compositionally biased region" description="Polar residues" evidence="1">
    <location>
        <begin position="1"/>
        <end position="10"/>
    </location>
</feature>
<evidence type="ECO:0000313" key="2">
    <source>
        <dbReference type="EMBL" id="MBA9078366.1"/>
    </source>
</evidence>
<sequence length="338" mass="39521">MQNNKSNHTSPDLGKETENHQIGRELYNRDQQHRQPNQRAQGNDWNNGNNFHTGYSNQSRSHFPEDTHQRTTNADWGGSRDKHYGDREYSTYRNPNNLNYGDGRGHSSRSGLENNQQPGNRSQQNYSGNQYSSNNQHTHFSPYGDGRGNYSARQDSYGQGRGNDRVHSEDQLSRQRRLDDSNENYYRGGYMDSRGVRQELPNPDSNPYNEYPGSRSRFKDDDYRYGSGNHTWYEERRYTANDGRSRDRDKGAILGEMGEGVREAWQDMKQGAQNLWNRSTGNRHDNDQSADRRSGNRHDYEYRDRRDRGNESGPRWSDETDSGDDSFFYSGNRNPRYY</sequence>
<feature type="compositionally biased region" description="Basic and acidic residues" evidence="1">
    <location>
        <begin position="162"/>
        <end position="180"/>
    </location>
</feature>
<evidence type="ECO:0000256" key="1">
    <source>
        <dbReference type="SAM" id="MobiDB-lite"/>
    </source>
</evidence>
<feature type="region of interest" description="Disordered" evidence="1">
    <location>
        <begin position="276"/>
        <end position="338"/>
    </location>
</feature>
<keyword evidence="3" id="KW-1185">Reference proteome</keyword>
<feature type="region of interest" description="Disordered" evidence="1">
    <location>
        <begin position="1"/>
        <end position="226"/>
    </location>
</feature>
<gene>
    <name evidence="2" type="ORF">FHS90_003092</name>
</gene>
<comment type="caution">
    <text evidence="2">The sequence shown here is derived from an EMBL/GenBank/DDBJ whole genome shotgun (WGS) entry which is preliminary data.</text>
</comment>
<dbReference type="Proteomes" id="UP000563094">
    <property type="component" value="Unassembled WGS sequence"/>
</dbReference>
<feature type="compositionally biased region" description="Polar residues" evidence="1">
    <location>
        <begin position="108"/>
        <end position="121"/>
    </location>
</feature>
<feature type="compositionally biased region" description="Basic and acidic residues" evidence="1">
    <location>
        <begin position="13"/>
        <end position="33"/>
    </location>
</feature>
<feature type="compositionally biased region" description="Basic and acidic residues" evidence="1">
    <location>
        <begin position="78"/>
        <end position="90"/>
    </location>
</feature>
<feature type="compositionally biased region" description="Low complexity" evidence="1">
    <location>
        <begin position="122"/>
        <end position="136"/>
    </location>
</feature>
<dbReference type="EMBL" id="JACJIQ010000012">
    <property type="protein sequence ID" value="MBA9078366.1"/>
    <property type="molecule type" value="Genomic_DNA"/>
</dbReference>
<feature type="compositionally biased region" description="Polar residues" evidence="1">
    <location>
        <begin position="34"/>
        <end position="61"/>
    </location>
</feature>
<protein>
    <submittedName>
        <fullName evidence="2">Uncharacterized protein</fullName>
    </submittedName>
</protein>
<proteinExistence type="predicted"/>